<protein>
    <submittedName>
        <fullName evidence="1">Uncharacterized protein</fullName>
    </submittedName>
</protein>
<dbReference type="AlphaFoldDB" id="A0A371EAL6"/>
<evidence type="ECO:0000313" key="2">
    <source>
        <dbReference type="Proteomes" id="UP000257109"/>
    </source>
</evidence>
<dbReference type="EMBL" id="QJKJ01015097">
    <property type="protein sequence ID" value="RDX63082.1"/>
    <property type="molecule type" value="Genomic_DNA"/>
</dbReference>
<feature type="non-terminal residue" evidence="1">
    <location>
        <position position="1"/>
    </location>
</feature>
<dbReference type="Proteomes" id="UP000257109">
    <property type="component" value="Unassembled WGS sequence"/>
</dbReference>
<comment type="caution">
    <text evidence="1">The sequence shown here is derived from an EMBL/GenBank/DDBJ whole genome shotgun (WGS) entry which is preliminary data.</text>
</comment>
<reference evidence="1" key="1">
    <citation type="submission" date="2018-05" db="EMBL/GenBank/DDBJ databases">
        <title>Draft genome of Mucuna pruriens seed.</title>
        <authorList>
            <person name="Nnadi N.E."/>
            <person name="Vos R."/>
            <person name="Hasami M.H."/>
            <person name="Devisetty U.K."/>
            <person name="Aguiy J.C."/>
        </authorList>
    </citation>
    <scope>NUCLEOTIDE SEQUENCE [LARGE SCALE GENOMIC DNA]</scope>
    <source>
        <strain evidence="1">JCA_2017</strain>
    </source>
</reference>
<name>A0A371EAL6_MUCPR</name>
<evidence type="ECO:0000313" key="1">
    <source>
        <dbReference type="EMBL" id="RDX63082.1"/>
    </source>
</evidence>
<organism evidence="1 2">
    <name type="scientific">Mucuna pruriens</name>
    <name type="common">Velvet bean</name>
    <name type="synonym">Dolichos pruriens</name>
    <dbReference type="NCBI Taxonomy" id="157652"/>
    <lineage>
        <taxon>Eukaryota</taxon>
        <taxon>Viridiplantae</taxon>
        <taxon>Streptophyta</taxon>
        <taxon>Embryophyta</taxon>
        <taxon>Tracheophyta</taxon>
        <taxon>Spermatophyta</taxon>
        <taxon>Magnoliopsida</taxon>
        <taxon>eudicotyledons</taxon>
        <taxon>Gunneridae</taxon>
        <taxon>Pentapetalae</taxon>
        <taxon>rosids</taxon>
        <taxon>fabids</taxon>
        <taxon>Fabales</taxon>
        <taxon>Fabaceae</taxon>
        <taxon>Papilionoideae</taxon>
        <taxon>50 kb inversion clade</taxon>
        <taxon>NPAAA clade</taxon>
        <taxon>indigoferoid/millettioid clade</taxon>
        <taxon>Phaseoleae</taxon>
        <taxon>Mucuna</taxon>
    </lineage>
</organism>
<keyword evidence="2" id="KW-1185">Reference proteome</keyword>
<proteinExistence type="predicted"/>
<sequence>MHKRIVEHMVVNNLNHHNDILNRIYGDIQSLQQGLDNLAITVYGMDTKMDQRFNNLINVLKDLNSFTSIIHLHIHLHIHSD</sequence>
<gene>
    <name evidence="1" type="ORF">CR513_58529</name>
</gene>
<accession>A0A371EAL6</accession>